<evidence type="ECO:0000259" key="4">
    <source>
        <dbReference type="SMART" id="SM00560"/>
    </source>
</evidence>
<dbReference type="Proteomes" id="UP000236721">
    <property type="component" value="Unassembled WGS sequence"/>
</dbReference>
<dbReference type="InterPro" id="IPR006558">
    <property type="entry name" value="LamG-like"/>
</dbReference>
<dbReference type="Gene3D" id="2.60.120.200">
    <property type="match status" value="3"/>
</dbReference>
<dbReference type="InterPro" id="IPR013320">
    <property type="entry name" value="ConA-like_dom_sf"/>
</dbReference>
<evidence type="ECO:0000313" key="6">
    <source>
        <dbReference type="Proteomes" id="UP000236721"/>
    </source>
</evidence>
<keyword evidence="6" id="KW-1185">Reference proteome</keyword>
<dbReference type="Pfam" id="PF13385">
    <property type="entry name" value="Laminin_G_3"/>
    <property type="match status" value="3"/>
</dbReference>
<evidence type="ECO:0000313" key="5">
    <source>
        <dbReference type="EMBL" id="SEF65068.1"/>
    </source>
</evidence>
<dbReference type="PANTHER" id="PTHR47635:SF2">
    <property type="entry name" value="LAMG-LIKE JELLYROLL FOLD DOMAIN-CONTAINING PROTEIN"/>
    <property type="match status" value="1"/>
</dbReference>
<feature type="signal peptide" evidence="3">
    <location>
        <begin position="1"/>
        <end position="23"/>
    </location>
</feature>
<dbReference type="Pfam" id="PF15892">
    <property type="entry name" value="BNR_4"/>
    <property type="match status" value="1"/>
</dbReference>
<evidence type="ECO:0000256" key="2">
    <source>
        <dbReference type="ARBA" id="ARBA00023157"/>
    </source>
</evidence>
<feature type="chain" id="PRO_5009285344" evidence="3">
    <location>
        <begin position="24"/>
        <end position="1197"/>
    </location>
</feature>
<accession>A0A1H5TS69</accession>
<gene>
    <name evidence="5" type="ORF">SAMN04488244_102350</name>
</gene>
<dbReference type="OrthoDB" id="9790247at2"/>
<name>A0A1H5TS69_9VIBR</name>
<dbReference type="PANTHER" id="PTHR47635">
    <property type="entry name" value="CUB DOMAIN-CONTAINING PROTEIN"/>
    <property type="match status" value="1"/>
</dbReference>
<reference evidence="6" key="1">
    <citation type="submission" date="2016-10" db="EMBL/GenBank/DDBJ databases">
        <authorList>
            <person name="Varghese N."/>
            <person name="Submissions S."/>
        </authorList>
    </citation>
    <scope>NUCLEOTIDE SEQUENCE [LARGE SCALE GENOMIC DNA]</scope>
    <source>
        <strain evidence="6">CGMCC 1.7062</strain>
    </source>
</reference>
<sequence>MMESTKPMALLVCSALSVSTAYAAPVSTTTVAHWTMDTPHQSIVEDSVNTFYRAENLSANFLTYGSPPAWSSDTPDSLSGYSLKFNGLSAGLTIPASKKMATSSFSTALWVKPSGVSNQYQAVYSTRGAAQGYVLYITPQGYWEFWLQSPKGWSKVKGAKVVVGQWTHIAVSFDKQSELEDNIYQGSAAIHINGEQIASVDAKYQPDGLSKTGIGYRGSNNQYFFNGLVSQADYYPLALSTYQISSLYSSNIKPDSVMAMWPMNEGEGTKVVEPLSQTPNPEDKLAYNHPGYLYGSPTWETDSKTGQGRSLSFDGYGDGVWVDSNPELNLSSFSVSMLVKPTGELTGYQAGLSSRGEQGGFQVYLTPEKRWQFWLNSGGAWQKVGNALAQTDRWQHVIATYNADELTGENRYLGTASMYLDGHLVEQVSGVPYQPNLESKMGIGYRGSDAQYFFQGNIDKVEVIAGALTQQQVERKTWSRQAHWSFSEVSGELLFDEENNHNGKLETQGQWKKHQRDGTKGRGLLFKRGQGIEVPASEALQALSWSVSGWVSPRRVGGDKQTIWQAGELSSQRVIAIDEQGRWSLQVGNGEPVVGSVVTNQQWTHFVASFQPEKWLGQEQDVVGTATLYVDGVRIAETNNVTMANLDAAPVYIGMSSDVEGQYYSGLMDELSVYAHALDNEQAAELYARSAEMLHQSPWDEGQLEWDTDKWQNDVVPGSAPLKYRDLYQREREMFDYNPRYLANMVTFDSKGREVMVAGAYEAKGDNSTIYPSYGFPTEQFVQVKTRKGWKAYSVNDALRSAWKQPDWDGKVWSGAKLIHERVEFDNDGDAYLLTCVDKPLTGGTVWNLLYSKQGKRQFKEWQAYSLPSRADKCHYQNGHYNFQAATGNINRDVPPVLIYDQSQLVPIEKTGEGLQIGQATSLIRDESGITEYIAGYTHSGGMNSTATIGHMTHFVFARLDSNLGNNTTDTDIYYASYNHLTGEVTLPKYLTTTGSCCLSPDNHNIPFILLDSDGRLHVIAGSHQAPFRYLTAETDSGGELTGEWSDAIDLVSLNGDGDPFNTYPGLVIDGHDTIHMVFRKVDEKDRYSLHYMRKPFGQDWQDMGSLVIPAEGRYSVYYHKLSVGPDNELYLNYWFYHHFLNNEHAKQYRERWPLELIETGGSAEVNLYNGIKAHNGVILRSRDNGDSWSLFGAPLH</sequence>
<organism evidence="5 6">
    <name type="scientific">Vibrio hangzhouensis</name>
    <dbReference type="NCBI Taxonomy" id="462991"/>
    <lineage>
        <taxon>Bacteria</taxon>
        <taxon>Pseudomonadati</taxon>
        <taxon>Pseudomonadota</taxon>
        <taxon>Gammaproteobacteria</taxon>
        <taxon>Vibrionales</taxon>
        <taxon>Vibrionaceae</taxon>
        <taxon>Vibrio</taxon>
    </lineage>
</organism>
<dbReference type="SMART" id="SM00560">
    <property type="entry name" value="LamGL"/>
    <property type="match status" value="1"/>
</dbReference>
<protein>
    <submittedName>
        <fullName evidence="5">BNR repeat-containing family member</fullName>
    </submittedName>
</protein>
<evidence type="ECO:0000256" key="3">
    <source>
        <dbReference type="SAM" id="SignalP"/>
    </source>
</evidence>
<evidence type="ECO:0000256" key="1">
    <source>
        <dbReference type="ARBA" id="ARBA00022729"/>
    </source>
</evidence>
<keyword evidence="2" id="KW-1015">Disulfide bond</keyword>
<dbReference type="RefSeq" id="WP_103878944.1">
    <property type="nucleotide sequence ID" value="NZ_FNVG01000002.1"/>
</dbReference>
<keyword evidence="1 3" id="KW-0732">Signal</keyword>
<feature type="domain" description="LamG-like jellyroll fold" evidence="4">
    <location>
        <begin position="331"/>
        <end position="471"/>
    </location>
</feature>
<dbReference type="EMBL" id="FNVG01000002">
    <property type="protein sequence ID" value="SEF65068.1"/>
    <property type="molecule type" value="Genomic_DNA"/>
</dbReference>
<dbReference type="AlphaFoldDB" id="A0A1H5TS69"/>
<dbReference type="SUPFAM" id="SSF49899">
    <property type="entry name" value="Concanavalin A-like lectins/glucanases"/>
    <property type="match status" value="3"/>
</dbReference>
<proteinExistence type="predicted"/>